<organism evidence="1 2">
    <name type="scientific">Paenibacillus apii</name>
    <dbReference type="NCBI Taxonomy" id="1850370"/>
    <lineage>
        <taxon>Bacteria</taxon>
        <taxon>Bacillati</taxon>
        <taxon>Bacillota</taxon>
        <taxon>Bacilli</taxon>
        <taxon>Bacillales</taxon>
        <taxon>Paenibacillaceae</taxon>
        <taxon>Paenibacillus</taxon>
    </lineage>
</organism>
<name>A0A6M1PKS3_9BACL</name>
<reference evidence="1 2" key="1">
    <citation type="submission" date="2020-02" db="EMBL/GenBank/DDBJ databases">
        <authorList>
            <person name="Gao J."/>
            <person name="Sun J."/>
        </authorList>
    </citation>
    <scope>NUCLEOTIDE SEQUENCE [LARGE SCALE GENOMIC DNA]</scope>
    <source>
        <strain evidence="1 2">7124</strain>
    </source>
</reference>
<dbReference type="InterPro" id="IPR011466">
    <property type="entry name" value="DUF1572"/>
</dbReference>
<evidence type="ECO:0000313" key="1">
    <source>
        <dbReference type="EMBL" id="NGM83786.1"/>
    </source>
</evidence>
<accession>A0A6M1PKS3</accession>
<gene>
    <name evidence="1" type="ORF">G5B47_15295</name>
</gene>
<sequence>MDVVKSILIAKFEEIQRRIIFVLDQLSDEQVNWRPNESSNSIANLIVHISGNINERIARGINKKDVTRNRDEEFEELYRTKQELIQLTNVSLLEIIETTKSMTEETFMKTQIVRDRERTNWDVLIQCATHFSEHLGQVFYIGKMIKDREYVTTSVPKKRI</sequence>
<comment type="caution">
    <text evidence="1">The sequence shown here is derived from an EMBL/GenBank/DDBJ whole genome shotgun (WGS) entry which is preliminary data.</text>
</comment>
<dbReference type="Gene3D" id="1.20.120.450">
    <property type="entry name" value="dinb family like domain"/>
    <property type="match status" value="1"/>
</dbReference>
<dbReference type="EMBL" id="JAAKGU010000006">
    <property type="protein sequence ID" value="NGM83786.1"/>
    <property type="molecule type" value="Genomic_DNA"/>
</dbReference>
<evidence type="ECO:0000313" key="2">
    <source>
        <dbReference type="Proteomes" id="UP000480151"/>
    </source>
</evidence>
<dbReference type="AlphaFoldDB" id="A0A6M1PKS3"/>
<dbReference type="Pfam" id="PF07609">
    <property type="entry name" value="DUF1572"/>
    <property type="match status" value="1"/>
</dbReference>
<dbReference type="Proteomes" id="UP000480151">
    <property type="component" value="Unassembled WGS sequence"/>
</dbReference>
<proteinExistence type="predicted"/>
<dbReference type="SUPFAM" id="SSF109854">
    <property type="entry name" value="DinB/YfiT-like putative metalloenzymes"/>
    <property type="match status" value="1"/>
</dbReference>
<dbReference type="InterPro" id="IPR034660">
    <property type="entry name" value="DinB/YfiT-like"/>
</dbReference>
<protein>
    <submittedName>
        <fullName evidence="1">DUF1572 domain-containing protein</fullName>
    </submittedName>
</protein>
<dbReference type="RefSeq" id="WP_165099652.1">
    <property type="nucleotide sequence ID" value="NZ_JAAKGU010000006.1"/>
</dbReference>
<keyword evidence="2" id="KW-1185">Reference proteome</keyword>